<reference evidence="2 3" key="1">
    <citation type="journal article" date="2020" name="bioRxiv">
        <title>Whole genome comparisons of ergot fungi reveals the divergence and evolution of species within the genus Claviceps are the result of varying mechanisms driving genome evolution and host range expansion.</title>
        <authorList>
            <person name="Wyka S.A."/>
            <person name="Mondo S.J."/>
            <person name="Liu M."/>
            <person name="Dettman J."/>
            <person name="Nalam V."/>
            <person name="Broders K.D."/>
        </authorList>
    </citation>
    <scope>NUCLEOTIDE SEQUENCE [LARGE SCALE GENOMIC DNA]</scope>
    <source>
        <strain evidence="2 3">LM576</strain>
    </source>
</reference>
<dbReference type="Proteomes" id="UP000732380">
    <property type="component" value="Unassembled WGS sequence"/>
</dbReference>
<keyword evidence="3" id="KW-1185">Reference proteome</keyword>
<evidence type="ECO:0000256" key="1">
    <source>
        <dbReference type="SAM" id="MobiDB-lite"/>
    </source>
</evidence>
<comment type="caution">
    <text evidence="2">The sequence shown here is derived from an EMBL/GenBank/DDBJ whole genome shotgun (WGS) entry which is preliminary data.</text>
</comment>
<protein>
    <submittedName>
        <fullName evidence="2">Uncharacterized protein</fullName>
    </submittedName>
</protein>
<accession>A0A9P7TRF3</accession>
<name>A0A9P7TRF3_9HYPO</name>
<evidence type="ECO:0000313" key="3">
    <source>
        <dbReference type="Proteomes" id="UP000732380"/>
    </source>
</evidence>
<dbReference type="EMBL" id="SRQM01000394">
    <property type="protein sequence ID" value="KAG6111261.1"/>
    <property type="molecule type" value="Genomic_DNA"/>
</dbReference>
<dbReference type="AlphaFoldDB" id="A0A9P7TRF3"/>
<gene>
    <name evidence="2" type="ORF">E4U13_004909</name>
</gene>
<proteinExistence type="predicted"/>
<sequence length="124" mass="13661">MDQPTSHGGLATLKAQNRGAMRRGAAGSQRKLFGGCPSSALTALKSHNGGGIGAVDRYRPAADYSEENDKLMRRAYRLMAFLQAFHKMSLYKGRPFLKLVVAQKLERTLPKLIDSPSLCKKWVP</sequence>
<organism evidence="2 3">
    <name type="scientific">Claviceps humidiphila</name>
    <dbReference type="NCBI Taxonomy" id="1294629"/>
    <lineage>
        <taxon>Eukaryota</taxon>
        <taxon>Fungi</taxon>
        <taxon>Dikarya</taxon>
        <taxon>Ascomycota</taxon>
        <taxon>Pezizomycotina</taxon>
        <taxon>Sordariomycetes</taxon>
        <taxon>Hypocreomycetidae</taxon>
        <taxon>Hypocreales</taxon>
        <taxon>Clavicipitaceae</taxon>
        <taxon>Claviceps</taxon>
    </lineage>
</organism>
<feature type="region of interest" description="Disordered" evidence="1">
    <location>
        <begin position="1"/>
        <end position="26"/>
    </location>
</feature>
<evidence type="ECO:0000313" key="2">
    <source>
        <dbReference type="EMBL" id="KAG6111261.1"/>
    </source>
</evidence>